<accession>A0A7M1S5T7</accession>
<dbReference type="InterPro" id="IPR012349">
    <property type="entry name" value="Split_barrel_FMN-bd"/>
</dbReference>
<dbReference type="PANTHER" id="PTHR42815:SF2">
    <property type="entry name" value="FAD-BINDING, PUTATIVE (AFU_ORTHOLOGUE AFUA_6G07600)-RELATED"/>
    <property type="match status" value="1"/>
</dbReference>
<dbReference type="AlphaFoldDB" id="A0A7M1S5T7"/>
<dbReference type="KEGG" id="sinu:IMZ28_04295"/>
<keyword evidence="3" id="KW-1185">Reference proteome</keyword>
<gene>
    <name evidence="2" type="ORF">IMZ28_04295</name>
</gene>
<evidence type="ECO:0000259" key="1">
    <source>
        <dbReference type="Pfam" id="PF01243"/>
    </source>
</evidence>
<name>A0A7M1S5T7_9BACT</name>
<evidence type="ECO:0000313" key="2">
    <source>
        <dbReference type="EMBL" id="QOR62696.1"/>
    </source>
</evidence>
<reference evidence="2 3" key="1">
    <citation type="submission" date="2020-10" db="EMBL/GenBank/DDBJ databases">
        <title>The genome of sulfurovum sp.</title>
        <authorList>
            <person name="Xie S."/>
            <person name="Shao Z."/>
            <person name="Jiang L."/>
        </authorList>
    </citation>
    <scope>NUCLEOTIDE SEQUENCE [LARGE SCALE GENOMIC DNA]</scope>
    <source>
        <strain evidence="2 3">ST-419</strain>
    </source>
</reference>
<sequence>MANSKLPGSEGEKILQDAFKTTASALAFYNKQMITHLSGLMQEFIAKQEMMFISTADSKGECDASFRAGKAGFVTVLDEHHLLYPEYKGNGVMASMGNIHENPNIGLLFLDFFETKVGLHVNGKARIILKENLESELQGFPQAFKNIKENADIFKIVSYVLVEVEEAYIHCSLHIPMLQKADPSSYEHKFPKYSKGGDAFEVADIPRHWSAEALDKKR</sequence>
<protein>
    <submittedName>
        <fullName evidence="2">Pyridoxamine 5'-phosphate oxidase family protein</fullName>
    </submittedName>
</protein>
<evidence type="ECO:0000313" key="3">
    <source>
        <dbReference type="Proteomes" id="UP000595074"/>
    </source>
</evidence>
<dbReference type="Proteomes" id="UP000595074">
    <property type="component" value="Chromosome"/>
</dbReference>
<dbReference type="RefSeq" id="WP_197549515.1">
    <property type="nucleotide sequence ID" value="NZ_CP063164.1"/>
</dbReference>
<dbReference type="Pfam" id="PF01243">
    <property type="entry name" value="PNPOx_N"/>
    <property type="match status" value="1"/>
</dbReference>
<dbReference type="PANTHER" id="PTHR42815">
    <property type="entry name" value="FAD-BINDING, PUTATIVE (AFU_ORTHOLOGUE AFUA_6G07600)-RELATED"/>
    <property type="match status" value="1"/>
</dbReference>
<proteinExistence type="predicted"/>
<dbReference type="EMBL" id="CP063164">
    <property type="protein sequence ID" value="QOR62696.1"/>
    <property type="molecule type" value="Genomic_DNA"/>
</dbReference>
<feature type="domain" description="Pyridoxamine 5'-phosphate oxidase N-terminal" evidence="1">
    <location>
        <begin position="41"/>
        <end position="137"/>
    </location>
</feature>
<dbReference type="SUPFAM" id="SSF50475">
    <property type="entry name" value="FMN-binding split barrel"/>
    <property type="match status" value="1"/>
</dbReference>
<dbReference type="Gene3D" id="2.30.110.10">
    <property type="entry name" value="Electron Transport, Fmn-binding Protein, Chain A"/>
    <property type="match status" value="1"/>
</dbReference>
<dbReference type="InterPro" id="IPR011576">
    <property type="entry name" value="Pyridox_Oxase_N"/>
</dbReference>
<organism evidence="2 3">
    <name type="scientific">Sulfurovum indicum</name>
    <dbReference type="NCBI Taxonomy" id="2779528"/>
    <lineage>
        <taxon>Bacteria</taxon>
        <taxon>Pseudomonadati</taxon>
        <taxon>Campylobacterota</taxon>
        <taxon>Epsilonproteobacteria</taxon>
        <taxon>Campylobacterales</taxon>
        <taxon>Sulfurovaceae</taxon>
        <taxon>Sulfurovum</taxon>
    </lineage>
</organism>